<keyword evidence="2" id="KW-0472">Membrane</keyword>
<reference evidence="3 4" key="1">
    <citation type="submission" date="2019-01" db="EMBL/GenBank/DDBJ databases">
        <authorList>
            <person name="Chen W.-M."/>
        </authorList>
    </citation>
    <scope>NUCLEOTIDE SEQUENCE [LARGE SCALE GENOMIC DNA]</scope>
    <source>
        <strain evidence="3 4">CCP-6</strain>
    </source>
</reference>
<organism evidence="3 4">
    <name type="scientific">Rhodovarius crocodyli</name>
    <dbReference type="NCBI Taxonomy" id="1979269"/>
    <lineage>
        <taxon>Bacteria</taxon>
        <taxon>Pseudomonadati</taxon>
        <taxon>Pseudomonadota</taxon>
        <taxon>Alphaproteobacteria</taxon>
        <taxon>Acetobacterales</taxon>
        <taxon>Roseomonadaceae</taxon>
        <taxon>Rhodovarius</taxon>
    </lineage>
</organism>
<feature type="transmembrane region" description="Helical" evidence="2">
    <location>
        <begin position="21"/>
        <end position="43"/>
    </location>
</feature>
<keyword evidence="4" id="KW-1185">Reference proteome</keyword>
<keyword evidence="2" id="KW-1133">Transmembrane helix</keyword>
<dbReference type="GO" id="GO:0055085">
    <property type="term" value="P:transmembrane transport"/>
    <property type="evidence" value="ECO:0007669"/>
    <property type="project" value="TreeGrafter"/>
</dbReference>
<proteinExistence type="inferred from homology"/>
<evidence type="ECO:0000313" key="4">
    <source>
        <dbReference type="Proteomes" id="UP000282957"/>
    </source>
</evidence>
<comment type="similarity">
    <text evidence="1">Belongs to the OmpW/AlkL family.</text>
</comment>
<dbReference type="GO" id="GO:0019867">
    <property type="term" value="C:outer membrane"/>
    <property type="evidence" value="ECO:0007669"/>
    <property type="project" value="InterPro"/>
</dbReference>
<sequence>MQPDRRCISTGGHRTERLVMSYGLKAAGLAMAGVMMMGGAAMAQVGPQDAAPRGKRAGDIVIGLGAIGVVPTNGGGTVDLIGGRPHASASATPQLDVSYFFTPNLAVNLIAATSRHDLRVNNSALGNVNLGRVWALPPTLTFQYHPLPASRISPYVGVGVNTTFFYGYGGAMTAPVNRVRVGTTAGIALNAGVDYEITPNWLANLDVKFITMQPGVSVNSGLIHARANLNPVVIGASVRYRF</sequence>
<comment type="caution">
    <text evidence="3">The sequence shown here is derived from an EMBL/GenBank/DDBJ whole genome shotgun (WGS) entry which is preliminary data.</text>
</comment>
<dbReference type="InterPro" id="IPR005618">
    <property type="entry name" value="OMPW"/>
</dbReference>
<keyword evidence="2" id="KW-0812">Transmembrane</keyword>
<dbReference type="PANTHER" id="PTHR36920">
    <property type="match status" value="1"/>
</dbReference>
<protein>
    <submittedName>
        <fullName evidence="3">OmpW family protein</fullName>
    </submittedName>
</protein>
<name>A0A437M1F2_9PROT</name>
<accession>A0A437M1F2</accession>
<dbReference type="AlphaFoldDB" id="A0A437M1F2"/>
<dbReference type="Proteomes" id="UP000282957">
    <property type="component" value="Unassembled WGS sequence"/>
</dbReference>
<dbReference type="OrthoDB" id="9807574at2"/>
<gene>
    <name evidence="3" type="ORF">EOD42_21410</name>
</gene>
<evidence type="ECO:0000256" key="2">
    <source>
        <dbReference type="SAM" id="Phobius"/>
    </source>
</evidence>
<evidence type="ECO:0000313" key="3">
    <source>
        <dbReference type="EMBL" id="RVT91531.1"/>
    </source>
</evidence>
<dbReference type="InterPro" id="IPR011250">
    <property type="entry name" value="OMP/PagP_B-barrel"/>
</dbReference>
<dbReference type="EMBL" id="SACL01000010">
    <property type="protein sequence ID" value="RVT91531.1"/>
    <property type="molecule type" value="Genomic_DNA"/>
</dbReference>
<dbReference type="Gene3D" id="2.40.160.20">
    <property type="match status" value="1"/>
</dbReference>
<evidence type="ECO:0000256" key="1">
    <source>
        <dbReference type="ARBA" id="ARBA00009330"/>
    </source>
</evidence>
<dbReference type="Pfam" id="PF03922">
    <property type="entry name" value="OmpW"/>
    <property type="match status" value="1"/>
</dbReference>
<dbReference type="PANTHER" id="PTHR36920:SF1">
    <property type="entry name" value="OUTER MEMBRANE PROTEIN W"/>
    <property type="match status" value="1"/>
</dbReference>
<dbReference type="SUPFAM" id="SSF56925">
    <property type="entry name" value="OMPA-like"/>
    <property type="match status" value="1"/>
</dbReference>